<gene>
    <name evidence="2" type="ORF">CRENPOLYSF2_280005</name>
</gene>
<dbReference type="PANTHER" id="PTHR43155:SF2">
    <property type="entry name" value="CYCLIC DI-GMP PHOSPHODIESTERASE PA4108"/>
    <property type="match status" value="1"/>
</dbReference>
<dbReference type="Pfam" id="PF11871">
    <property type="entry name" value="DUF3391"/>
    <property type="match status" value="1"/>
</dbReference>
<keyword evidence="3" id="KW-1185">Reference proteome</keyword>
<dbReference type="CDD" id="cd00077">
    <property type="entry name" value="HDc"/>
    <property type="match status" value="1"/>
</dbReference>
<dbReference type="Gene3D" id="1.10.3210.10">
    <property type="entry name" value="Hypothetical protein af1432"/>
    <property type="match status" value="1"/>
</dbReference>
<keyword evidence="2" id="KW-0378">Hydrolase</keyword>
<dbReference type="InterPro" id="IPR021812">
    <property type="entry name" value="DUF3391"/>
</dbReference>
<dbReference type="Pfam" id="PF13487">
    <property type="entry name" value="HD_5"/>
    <property type="match status" value="1"/>
</dbReference>
<dbReference type="PROSITE" id="PS51832">
    <property type="entry name" value="HD_GYP"/>
    <property type="match status" value="1"/>
</dbReference>
<protein>
    <submittedName>
        <fullName evidence="2">Metal-dependent phosphohydrolase, HD subdomain</fullName>
    </submittedName>
</protein>
<dbReference type="RefSeq" id="WP_087147047.1">
    <property type="nucleotide sequence ID" value="NZ_FUKJ01000201.1"/>
</dbReference>
<dbReference type="GO" id="GO:0008081">
    <property type="term" value="F:phosphoric diester hydrolase activity"/>
    <property type="evidence" value="ECO:0007669"/>
    <property type="project" value="UniProtKB-ARBA"/>
</dbReference>
<evidence type="ECO:0000313" key="3">
    <source>
        <dbReference type="Proteomes" id="UP000195442"/>
    </source>
</evidence>
<feature type="domain" description="HD-GYP" evidence="1">
    <location>
        <begin position="143"/>
        <end position="339"/>
    </location>
</feature>
<reference evidence="3" key="1">
    <citation type="submission" date="2017-02" db="EMBL/GenBank/DDBJ databases">
        <authorList>
            <person name="Daims H."/>
        </authorList>
    </citation>
    <scope>NUCLEOTIDE SEQUENCE [LARGE SCALE GENOMIC DNA]</scope>
</reference>
<dbReference type="InterPro" id="IPR037522">
    <property type="entry name" value="HD_GYP_dom"/>
</dbReference>
<sequence length="421" mass="47676">MNDDNNIFLASSNVLTKIDVKDLQIGMYVSKLDKPWLESEFLFQGFELMNQADVDAVKKECKFVFIDIEKQNKHHKAKFALPKAPEANNSAYERRSSFTNEIEKTQEVFQKNSSLVKSFMDGAALGRGINVDIAKKAVAECVECVLKSPDAILWMTQLKNRDLYTAQHSMNVCLLAILLARQMKLSVDELNQVGLCGMMHDMGKMLVPLEVLNKPGRFEPHELALMNKHPEYGRNLLIKSKDMYGGAIDVAYSHHERMDGKGYPRGLTGEHLSQETRIVTIVDMYDAMTSDRVYQKGRSHRDAIDDMLKMRGSHLDPGYLIKFIEALGLYPAGSIVEMSNGEVGVVTEVDPTHQMQPKVMLCLDEDKKLRPPRHIDLLKLDLDAHGKNYKIKRLVNGHDHGIDNEIINSYLQKSRADSELV</sequence>
<dbReference type="SUPFAM" id="SSF109604">
    <property type="entry name" value="HD-domain/PDEase-like"/>
    <property type="match status" value="1"/>
</dbReference>
<evidence type="ECO:0000259" key="1">
    <source>
        <dbReference type="PROSITE" id="PS51832"/>
    </source>
</evidence>
<accession>A0A1R4H8Q4</accession>
<evidence type="ECO:0000313" key="2">
    <source>
        <dbReference type="EMBL" id="SJM92632.1"/>
    </source>
</evidence>
<dbReference type="SMART" id="SM00471">
    <property type="entry name" value="HDc"/>
    <property type="match status" value="1"/>
</dbReference>
<dbReference type="AlphaFoldDB" id="A0A1R4H8Q4"/>
<proteinExistence type="predicted"/>
<name>A0A1R4H8Q4_9GAMM</name>
<dbReference type="EMBL" id="FUKJ01000201">
    <property type="protein sequence ID" value="SJM92632.1"/>
    <property type="molecule type" value="Genomic_DNA"/>
</dbReference>
<dbReference type="PANTHER" id="PTHR43155">
    <property type="entry name" value="CYCLIC DI-GMP PHOSPHODIESTERASE PA4108-RELATED"/>
    <property type="match status" value="1"/>
</dbReference>
<organism evidence="2 3">
    <name type="scientific">Crenothrix polyspora</name>
    <dbReference type="NCBI Taxonomy" id="360316"/>
    <lineage>
        <taxon>Bacteria</taxon>
        <taxon>Pseudomonadati</taxon>
        <taxon>Pseudomonadota</taxon>
        <taxon>Gammaproteobacteria</taxon>
        <taxon>Methylococcales</taxon>
        <taxon>Crenotrichaceae</taxon>
        <taxon>Crenothrix</taxon>
    </lineage>
</organism>
<dbReference type="OrthoDB" id="9764808at2"/>
<dbReference type="Proteomes" id="UP000195442">
    <property type="component" value="Unassembled WGS sequence"/>
</dbReference>
<dbReference type="InterPro" id="IPR003607">
    <property type="entry name" value="HD/PDEase_dom"/>
</dbReference>